<keyword evidence="3" id="KW-0235">DNA replication</keyword>
<comment type="similarity">
    <text evidence="2">Belongs to the DNA polymerase delta/II small subunit family.</text>
</comment>
<accession>A0A1J1HQU8</accession>
<dbReference type="OrthoDB" id="3763at2759"/>
<dbReference type="InterPro" id="IPR041863">
    <property type="entry name" value="PolD2_C"/>
</dbReference>
<gene>
    <name evidence="7" type="ORF">CLUMA_CG002546</name>
</gene>
<dbReference type="GO" id="GO:0043625">
    <property type="term" value="C:delta DNA polymerase complex"/>
    <property type="evidence" value="ECO:0007669"/>
    <property type="project" value="TreeGrafter"/>
</dbReference>
<feature type="domain" description="DNA polymerase delta subunit OB-fold" evidence="6">
    <location>
        <begin position="27"/>
        <end position="155"/>
    </location>
</feature>
<evidence type="ECO:0000256" key="1">
    <source>
        <dbReference type="ARBA" id="ARBA00004123"/>
    </source>
</evidence>
<dbReference type="InterPro" id="IPR040663">
    <property type="entry name" value="DNA_pol_D_N"/>
</dbReference>
<proteinExistence type="inferred from homology"/>
<dbReference type="PANTHER" id="PTHR10416">
    <property type="entry name" value="DNA POLYMERASE DELTA SUBUNIT 2"/>
    <property type="match status" value="1"/>
</dbReference>
<keyword evidence="4" id="KW-0539">Nucleus</keyword>
<evidence type="ECO:0000256" key="4">
    <source>
        <dbReference type="ARBA" id="ARBA00023242"/>
    </source>
</evidence>
<dbReference type="EMBL" id="CVRI01000010">
    <property type="protein sequence ID" value="CRK88838.1"/>
    <property type="molecule type" value="Genomic_DNA"/>
</dbReference>
<dbReference type="CDD" id="cd07387">
    <property type="entry name" value="MPP_PolD2_C"/>
    <property type="match status" value="1"/>
</dbReference>
<dbReference type="InterPro" id="IPR007185">
    <property type="entry name" value="DNA_pol_a/d/e_bsu"/>
</dbReference>
<reference evidence="7 8" key="1">
    <citation type="submission" date="2015-04" db="EMBL/GenBank/DDBJ databases">
        <authorList>
            <person name="Syromyatnikov M.Y."/>
            <person name="Popov V.N."/>
        </authorList>
    </citation>
    <scope>NUCLEOTIDE SEQUENCE [LARGE SCALE GENOMIC DNA]</scope>
</reference>
<evidence type="ECO:0000256" key="3">
    <source>
        <dbReference type="ARBA" id="ARBA00022705"/>
    </source>
</evidence>
<evidence type="ECO:0000259" key="5">
    <source>
        <dbReference type="Pfam" id="PF04042"/>
    </source>
</evidence>
<dbReference type="Pfam" id="PF04042">
    <property type="entry name" value="DNA_pol_E_B"/>
    <property type="match status" value="1"/>
</dbReference>
<dbReference type="PANTHER" id="PTHR10416:SF0">
    <property type="entry name" value="DNA POLYMERASE DELTA SUBUNIT 2"/>
    <property type="match status" value="1"/>
</dbReference>
<organism evidence="7 8">
    <name type="scientific">Clunio marinus</name>
    <dbReference type="NCBI Taxonomy" id="568069"/>
    <lineage>
        <taxon>Eukaryota</taxon>
        <taxon>Metazoa</taxon>
        <taxon>Ecdysozoa</taxon>
        <taxon>Arthropoda</taxon>
        <taxon>Hexapoda</taxon>
        <taxon>Insecta</taxon>
        <taxon>Pterygota</taxon>
        <taxon>Neoptera</taxon>
        <taxon>Endopterygota</taxon>
        <taxon>Diptera</taxon>
        <taxon>Nematocera</taxon>
        <taxon>Chironomoidea</taxon>
        <taxon>Chironomidae</taxon>
        <taxon>Clunio</taxon>
    </lineage>
</organism>
<dbReference type="Proteomes" id="UP000183832">
    <property type="component" value="Unassembled WGS sequence"/>
</dbReference>
<feature type="domain" description="DNA polymerase alpha/delta/epsilon subunit B" evidence="5">
    <location>
        <begin position="176"/>
        <end position="386"/>
    </location>
</feature>
<name>A0A1J1HQU8_9DIPT</name>
<comment type="subcellular location">
    <subcellularLocation>
        <location evidence="1">Nucleus</location>
    </subcellularLocation>
</comment>
<evidence type="ECO:0000256" key="2">
    <source>
        <dbReference type="ARBA" id="ARBA00006035"/>
    </source>
</evidence>
<evidence type="ECO:0000313" key="7">
    <source>
        <dbReference type="EMBL" id="CRK88838.1"/>
    </source>
</evidence>
<dbReference type="Gene3D" id="2.40.50.430">
    <property type="match status" value="1"/>
</dbReference>
<dbReference type="InterPro" id="IPR024826">
    <property type="entry name" value="DNA_pol_delta/II_ssu"/>
</dbReference>
<dbReference type="STRING" id="568069.A0A1J1HQU8"/>
<protein>
    <submittedName>
        <fullName evidence="7">CLUMA_CG002546, isoform A</fullName>
    </submittedName>
</protein>
<dbReference type="GO" id="GO:0003677">
    <property type="term" value="F:DNA binding"/>
    <property type="evidence" value="ECO:0007669"/>
    <property type="project" value="InterPro"/>
</dbReference>
<dbReference type="Gene3D" id="3.60.21.50">
    <property type="match status" value="1"/>
</dbReference>
<dbReference type="Pfam" id="PF18018">
    <property type="entry name" value="DNA_pol_D_N"/>
    <property type="match status" value="1"/>
</dbReference>
<evidence type="ECO:0000259" key="6">
    <source>
        <dbReference type="Pfam" id="PF18018"/>
    </source>
</evidence>
<keyword evidence="8" id="KW-1185">Reference proteome</keyword>
<dbReference type="GO" id="GO:0006271">
    <property type="term" value="P:DNA strand elongation involved in DNA replication"/>
    <property type="evidence" value="ECO:0007669"/>
    <property type="project" value="TreeGrafter"/>
</dbReference>
<dbReference type="AlphaFoldDB" id="A0A1J1HQU8"/>
<evidence type="ECO:0000313" key="8">
    <source>
        <dbReference type="Proteomes" id="UP000183832"/>
    </source>
</evidence>
<sequence>MSTTRLETTYDNISSGFYRKEQQFKKQFCHIYASRLSQISELLKSKATKKFGKKYPFKKISELSEDSPETCIIFGTFFKHQELKPSILKEISEDNQLVPLPPRSNYNDESDFLILEDELQRIRLDGKINVPEMVTGIVGAVLGYIEAAGVFVVEDFVFYESGPEIPLKAINFSPLIVFLSGLDLANVDNDSLSLDLFQQWLYGNLELPTDDDINPVNVVRVVIAGNSIRASPAKQQKNMSSLTLRTFDTKDMLSSLKLLDDVLSNMSQSVEVDLMPGEFDPSNHMLPQQPFHHCMFPKSAVIREFNGVTNPYQFEIEGRLILGTSGQNIDDIKKFSTVEDPIECMKNTLKWSHIAPTCPDTLPCYPYYDEDPFIIKKCPHVYFCAQNDGNIRSENYKNSNGQTTRLITIPSFQKSQTVAVLNLKTLECKNICFAINSDSHSEE</sequence>